<gene>
    <name evidence="3" type="ORF">M513_06589</name>
</gene>
<evidence type="ECO:0000313" key="4">
    <source>
        <dbReference type="Proteomes" id="UP000030764"/>
    </source>
</evidence>
<dbReference type="EMBL" id="KL363226">
    <property type="protein sequence ID" value="KFD52555.1"/>
    <property type="molecule type" value="Genomic_DNA"/>
</dbReference>
<protein>
    <submittedName>
        <fullName evidence="3">Uncharacterized protein</fullName>
    </submittedName>
</protein>
<dbReference type="AlphaFoldDB" id="A0A085M5Q9"/>
<feature type="transmembrane region" description="Helical" evidence="2">
    <location>
        <begin position="161"/>
        <end position="186"/>
    </location>
</feature>
<keyword evidence="2" id="KW-0812">Transmembrane</keyword>
<name>A0A085M5Q9_9BILA</name>
<keyword evidence="2" id="KW-1133">Transmembrane helix</keyword>
<proteinExistence type="predicted"/>
<sequence>MDVEEIAKREAVRQKILDNAELRLNKVLGRSGPTSPDSDGRSDEQKNGVKRKAVYNRRDSSPVKYDPPVFTISNVASSDLPWYEAKSEWLFVALGVFLRLLVLFFQSINIALWFLLLDTAGQFLRTKKPSPYPEHSFFIDVCLSFALPLKLVVAIGRVSDFVGAVFADSCFMFTGFLLTHVFLLCLQ</sequence>
<dbReference type="Proteomes" id="UP000030764">
    <property type="component" value="Unassembled WGS sequence"/>
</dbReference>
<evidence type="ECO:0000256" key="1">
    <source>
        <dbReference type="SAM" id="MobiDB-lite"/>
    </source>
</evidence>
<organism evidence="3 4">
    <name type="scientific">Trichuris suis</name>
    <name type="common">pig whipworm</name>
    <dbReference type="NCBI Taxonomy" id="68888"/>
    <lineage>
        <taxon>Eukaryota</taxon>
        <taxon>Metazoa</taxon>
        <taxon>Ecdysozoa</taxon>
        <taxon>Nematoda</taxon>
        <taxon>Enoplea</taxon>
        <taxon>Dorylaimia</taxon>
        <taxon>Trichinellida</taxon>
        <taxon>Trichuridae</taxon>
        <taxon>Trichuris</taxon>
    </lineage>
</organism>
<reference evidence="3 4" key="1">
    <citation type="journal article" date="2014" name="Nat. Genet.">
        <title>Genome and transcriptome of the porcine whipworm Trichuris suis.</title>
        <authorList>
            <person name="Jex A.R."/>
            <person name="Nejsum P."/>
            <person name="Schwarz E.M."/>
            <person name="Hu L."/>
            <person name="Young N.D."/>
            <person name="Hall R.S."/>
            <person name="Korhonen P.K."/>
            <person name="Liao S."/>
            <person name="Thamsborg S."/>
            <person name="Xia J."/>
            <person name="Xu P."/>
            <person name="Wang S."/>
            <person name="Scheerlinck J.P."/>
            <person name="Hofmann A."/>
            <person name="Sternberg P.W."/>
            <person name="Wang J."/>
            <person name="Gasser R.B."/>
        </authorList>
    </citation>
    <scope>NUCLEOTIDE SEQUENCE [LARGE SCALE GENOMIC DNA]</scope>
    <source>
        <strain evidence="3">DCEP-RM93M</strain>
    </source>
</reference>
<evidence type="ECO:0000256" key="2">
    <source>
        <dbReference type="SAM" id="Phobius"/>
    </source>
</evidence>
<feature type="transmembrane region" description="Helical" evidence="2">
    <location>
        <begin position="137"/>
        <end position="155"/>
    </location>
</feature>
<keyword evidence="2" id="KW-0472">Membrane</keyword>
<accession>A0A085M5Q9</accession>
<feature type="transmembrane region" description="Helical" evidence="2">
    <location>
        <begin position="89"/>
        <end position="116"/>
    </location>
</feature>
<evidence type="ECO:0000313" key="3">
    <source>
        <dbReference type="EMBL" id="KFD52555.1"/>
    </source>
</evidence>
<feature type="region of interest" description="Disordered" evidence="1">
    <location>
        <begin position="27"/>
        <end position="51"/>
    </location>
</feature>
<dbReference type="OrthoDB" id="5917776at2759"/>
<feature type="compositionally biased region" description="Basic and acidic residues" evidence="1">
    <location>
        <begin position="38"/>
        <end position="47"/>
    </location>
</feature>
<keyword evidence="4" id="KW-1185">Reference proteome</keyword>